<accession>A0ABX7LM13</accession>
<organism evidence="2 3">
    <name type="scientific">Brevundimonas fontaquae</name>
    <dbReference type="NCBI Taxonomy" id="2813778"/>
    <lineage>
        <taxon>Bacteria</taxon>
        <taxon>Pseudomonadati</taxon>
        <taxon>Pseudomonadota</taxon>
        <taxon>Alphaproteobacteria</taxon>
        <taxon>Caulobacterales</taxon>
        <taxon>Caulobacteraceae</taxon>
        <taxon>Brevundimonas</taxon>
    </lineage>
</organism>
<evidence type="ECO:0000259" key="1">
    <source>
        <dbReference type="Pfam" id="PF10137"/>
    </source>
</evidence>
<dbReference type="EMBL" id="CP070968">
    <property type="protein sequence ID" value="QSF53858.1"/>
    <property type="molecule type" value="Genomic_DNA"/>
</dbReference>
<protein>
    <submittedName>
        <fullName evidence="2">Nucleotide-binding protein</fullName>
    </submittedName>
</protein>
<dbReference type="Pfam" id="PF10137">
    <property type="entry name" value="CAP12-PCTIR_TIR"/>
    <property type="match status" value="1"/>
</dbReference>
<feature type="domain" description="CD-NTase-associated protein 12/Pycsar effector protein TIR" evidence="1">
    <location>
        <begin position="240"/>
        <end position="352"/>
    </location>
</feature>
<gene>
    <name evidence="2" type="ORF">JX001_13965</name>
</gene>
<dbReference type="InterPro" id="IPR019302">
    <property type="entry name" value="CAP12/PCTIR_TIR_dom"/>
</dbReference>
<evidence type="ECO:0000313" key="3">
    <source>
        <dbReference type="Proteomes" id="UP000662957"/>
    </source>
</evidence>
<dbReference type="Proteomes" id="UP000662957">
    <property type="component" value="Chromosome"/>
</dbReference>
<keyword evidence="3" id="KW-1185">Reference proteome</keyword>
<evidence type="ECO:0000313" key="2">
    <source>
        <dbReference type="EMBL" id="QSF53858.1"/>
    </source>
</evidence>
<sequence>MSDSQGDQLLAAASKLDKSRERFDALVTSDGPLARLGDEAELVQRSWSGSSLGYHSRVYYEGLVVPPSGARFDAEWGLNDTFSNTMRGDWMEYSGPEVVSAIEMRAGNPNLSEIEDALSQLAKDVQSAKSDALSILSVEMSNGADTYLTSIQEKIGRIRARSAIEFQRMMVSDRQILTRDSAAVSEGIKIAPHQVVMARVASLAQPLKQAEELSVLMKQAGSHLVRLRKTNQKASLVGTNVFIGHGRSSVWRDLKDFLGERLRLPYDEFNRVPVAGFTNIARLSEMLDSAAIAFIVLTAEDEQADGAMHARQNVIHEAGLFQGRLGFSRAIIVLEEGCEEFSNVQGLGQIRFPKGNIQAKFEEIRQVLEREGLLG</sequence>
<proteinExistence type="predicted"/>
<dbReference type="RefSeq" id="WP_205681461.1">
    <property type="nucleotide sequence ID" value="NZ_CP070968.1"/>
</dbReference>
<reference evidence="2 3" key="1">
    <citation type="submission" date="2021-02" db="EMBL/GenBank/DDBJ databases">
        <title>Brevundimonas sp. CS1 genome sequence.</title>
        <authorList>
            <person name="Lee K."/>
            <person name="Choi Y.-J."/>
            <person name="Son H.-R."/>
        </authorList>
    </citation>
    <scope>NUCLEOTIDE SEQUENCE [LARGE SCALE GENOMIC DNA]</scope>
    <source>
        <strain evidence="2 3">CS1</strain>
    </source>
</reference>
<name>A0ABX7LM13_9CAUL</name>